<evidence type="ECO:0000313" key="4">
    <source>
        <dbReference type="Proteomes" id="UP001232445"/>
    </source>
</evidence>
<comment type="caution">
    <text evidence="3">The sequence shown here is derived from an EMBL/GenBank/DDBJ whole genome shotgun (WGS) entry which is preliminary data.</text>
</comment>
<evidence type="ECO:0000259" key="2">
    <source>
        <dbReference type="Pfam" id="PF08279"/>
    </source>
</evidence>
<organism evidence="3 4">
    <name type="scientific">Caldalkalibacillus uzonensis</name>
    <dbReference type="NCBI Taxonomy" id="353224"/>
    <lineage>
        <taxon>Bacteria</taxon>
        <taxon>Bacillati</taxon>
        <taxon>Bacillota</taxon>
        <taxon>Bacilli</taxon>
        <taxon>Bacillales</taxon>
        <taxon>Bacillaceae</taxon>
        <taxon>Caldalkalibacillus</taxon>
    </lineage>
</organism>
<protein>
    <submittedName>
        <fullName evidence="3">Transcriptional regulator of NAD metabolism</fullName>
    </submittedName>
</protein>
<gene>
    <name evidence="3" type="ORF">J2S00_002950</name>
</gene>
<dbReference type="Pfam" id="PF02829">
    <property type="entry name" value="3H"/>
    <property type="match status" value="1"/>
</dbReference>
<dbReference type="Pfam" id="PF08279">
    <property type="entry name" value="HTH_11"/>
    <property type="match status" value="1"/>
</dbReference>
<dbReference type="SUPFAM" id="SSF75500">
    <property type="entry name" value="Putative transcriptional regulator TM1602, C-terminal domain"/>
    <property type="match status" value="1"/>
</dbReference>
<accession>A0ABU0CUV2</accession>
<feature type="domain" description="3H" evidence="1">
    <location>
        <begin position="76"/>
        <end position="172"/>
    </location>
</feature>
<dbReference type="SUPFAM" id="SSF46785">
    <property type="entry name" value="Winged helix' DNA-binding domain"/>
    <property type="match status" value="1"/>
</dbReference>
<dbReference type="InterPro" id="IPR036388">
    <property type="entry name" value="WH-like_DNA-bd_sf"/>
</dbReference>
<keyword evidence="4" id="KW-1185">Reference proteome</keyword>
<dbReference type="InterPro" id="IPR013196">
    <property type="entry name" value="HTH_11"/>
</dbReference>
<dbReference type="PIRSF" id="PIRSF037847">
    <property type="entry name" value="NiaR"/>
    <property type="match status" value="1"/>
</dbReference>
<dbReference type="EMBL" id="JAUSUQ010000012">
    <property type="protein sequence ID" value="MDQ0340145.1"/>
    <property type="molecule type" value="Genomic_DNA"/>
</dbReference>
<dbReference type="Gene3D" id="1.10.10.10">
    <property type="entry name" value="Winged helix-like DNA-binding domain superfamily/Winged helix DNA-binding domain"/>
    <property type="match status" value="1"/>
</dbReference>
<proteinExistence type="predicted"/>
<feature type="domain" description="Helix-turn-helix type 11" evidence="2">
    <location>
        <begin position="9"/>
        <end position="61"/>
    </location>
</feature>
<dbReference type="PANTHER" id="PTHR40068:SF1">
    <property type="entry name" value="TRANSCRIPTION REPRESSOR NIAR-RELATED"/>
    <property type="match status" value="1"/>
</dbReference>
<dbReference type="Gene3D" id="3.30.1340.20">
    <property type="entry name" value="3H domain"/>
    <property type="match status" value="1"/>
</dbReference>
<dbReference type="InterPro" id="IPR026043">
    <property type="entry name" value="NadR"/>
</dbReference>
<evidence type="ECO:0000313" key="3">
    <source>
        <dbReference type="EMBL" id="MDQ0340145.1"/>
    </source>
</evidence>
<dbReference type="InterPro" id="IPR035922">
    <property type="entry name" value="3H_dom_sf"/>
</dbReference>
<name>A0ABU0CUV2_9BACI</name>
<dbReference type="InterPro" id="IPR036390">
    <property type="entry name" value="WH_DNA-bd_sf"/>
</dbReference>
<sequence>MSKLLGDKRRHYLLELLKSKKKPLTGTFLAEETGVSRQVIVQDIALLKAKNEPIVATPQGYLYLSSPSPQPKRRVIACQHAFEQTERELTILVEHGVKVVDVIVEHPIYGQIQGSLMVESKKDVHDFLRKVQDNQAKLLSSLTEGVHLHTVEANDDKRIDEACQALEAEGILLKRD</sequence>
<dbReference type="Proteomes" id="UP001232445">
    <property type="component" value="Unassembled WGS sequence"/>
</dbReference>
<dbReference type="InterPro" id="IPR004173">
    <property type="entry name" value="3H_domain"/>
</dbReference>
<dbReference type="PANTHER" id="PTHR40068">
    <property type="entry name" value="TRANSCRIPTION REPRESSOR NIAR-RELATED"/>
    <property type="match status" value="1"/>
</dbReference>
<reference evidence="3 4" key="1">
    <citation type="submission" date="2023-07" db="EMBL/GenBank/DDBJ databases">
        <title>Genomic Encyclopedia of Type Strains, Phase IV (KMG-IV): sequencing the most valuable type-strain genomes for metagenomic binning, comparative biology and taxonomic classification.</title>
        <authorList>
            <person name="Goeker M."/>
        </authorList>
    </citation>
    <scope>NUCLEOTIDE SEQUENCE [LARGE SCALE GENOMIC DNA]</scope>
    <source>
        <strain evidence="3 4">DSM 17740</strain>
    </source>
</reference>
<evidence type="ECO:0000259" key="1">
    <source>
        <dbReference type="Pfam" id="PF02829"/>
    </source>
</evidence>